<dbReference type="Pfam" id="PF13245">
    <property type="entry name" value="AAA_19"/>
    <property type="match status" value="1"/>
</dbReference>
<dbReference type="PANTHER" id="PTHR43788">
    <property type="entry name" value="DNA2/NAM7 HELICASE FAMILY MEMBER"/>
    <property type="match status" value="1"/>
</dbReference>
<dbReference type="SUPFAM" id="SSF47781">
    <property type="entry name" value="RuvA domain 2-like"/>
    <property type="match status" value="1"/>
</dbReference>
<dbReference type="GO" id="GO:0009338">
    <property type="term" value="C:exodeoxyribonuclease V complex"/>
    <property type="evidence" value="ECO:0007669"/>
    <property type="project" value="TreeGrafter"/>
</dbReference>
<dbReference type="Proteomes" id="UP000001784">
    <property type="component" value="Chromosome"/>
</dbReference>
<dbReference type="InterPro" id="IPR010994">
    <property type="entry name" value="RuvA_2-like"/>
</dbReference>
<dbReference type="AlphaFoldDB" id="A0LJJ2"/>
<keyword evidence="4" id="KW-0378">Hydrolase</keyword>
<dbReference type="GO" id="GO:0043139">
    <property type="term" value="F:5'-3' DNA helicase activity"/>
    <property type="evidence" value="ECO:0007669"/>
    <property type="project" value="InterPro"/>
</dbReference>
<dbReference type="InterPro" id="IPR055446">
    <property type="entry name" value="RecD2_N_OB"/>
</dbReference>
<dbReference type="Gene3D" id="1.10.10.2220">
    <property type="match status" value="1"/>
</dbReference>
<dbReference type="Pfam" id="PF13538">
    <property type="entry name" value="UvrD_C_2"/>
    <property type="match status" value="1"/>
</dbReference>
<dbReference type="SMART" id="SM00382">
    <property type="entry name" value="AAA"/>
    <property type="match status" value="1"/>
</dbReference>
<dbReference type="GO" id="GO:0003677">
    <property type="term" value="F:DNA binding"/>
    <property type="evidence" value="ECO:0007669"/>
    <property type="project" value="InterPro"/>
</dbReference>
<dbReference type="OrthoDB" id="9763659at2"/>
<dbReference type="Pfam" id="PF18335">
    <property type="entry name" value="SH3_13"/>
    <property type="match status" value="1"/>
</dbReference>
<dbReference type="RefSeq" id="WP_011698764.1">
    <property type="nucleotide sequence ID" value="NC_008554.1"/>
</dbReference>
<dbReference type="Gene3D" id="1.10.150.20">
    <property type="entry name" value="5' to 3' exonuclease, C-terminal subdomain"/>
    <property type="match status" value="1"/>
</dbReference>
<gene>
    <name evidence="4" type="ordered locus">Sfum_1909</name>
</gene>
<dbReference type="GO" id="GO:0006310">
    <property type="term" value="P:DNA recombination"/>
    <property type="evidence" value="ECO:0007669"/>
    <property type="project" value="InterPro"/>
</dbReference>
<keyword evidence="2" id="KW-0067">ATP-binding</keyword>
<dbReference type="Gene3D" id="3.40.50.300">
    <property type="entry name" value="P-loop containing nucleotide triphosphate hydrolases"/>
    <property type="match status" value="2"/>
</dbReference>
<proteinExistence type="inferred from homology"/>
<dbReference type="GO" id="GO:0008854">
    <property type="term" value="F:exodeoxyribonuclease V activity"/>
    <property type="evidence" value="ECO:0007669"/>
    <property type="project" value="UniProtKB-EC"/>
</dbReference>
<name>A0LJJ2_SYNFM</name>
<dbReference type="InParanoid" id="A0LJJ2"/>
<dbReference type="EMBL" id="CP000478">
    <property type="protein sequence ID" value="ABK17594.1"/>
    <property type="molecule type" value="Genomic_DNA"/>
</dbReference>
<keyword evidence="4" id="KW-0347">Helicase</keyword>
<dbReference type="Pfam" id="PF14520">
    <property type="entry name" value="HHH_5"/>
    <property type="match status" value="1"/>
</dbReference>
<dbReference type="InterPro" id="IPR029493">
    <property type="entry name" value="RecD2-like_HHH"/>
</dbReference>
<evidence type="ECO:0000256" key="1">
    <source>
        <dbReference type="ARBA" id="ARBA00022741"/>
    </source>
</evidence>
<accession>A0LJJ2</accession>
<dbReference type="Pfam" id="PF14490">
    <property type="entry name" value="HHH_RecD2"/>
    <property type="match status" value="1"/>
</dbReference>
<evidence type="ECO:0000259" key="3">
    <source>
        <dbReference type="SMART" id="SM00382"/>
    </source>
</evidence>
<dbReference type="FunCoup" id="A0LJJ2">
    <property type="interactions" value="165"/>
</dbReference>
<dbReference type="Pfam" id="PF23139">
    <property type="entry name" value="OB_YrrC"/>
    <property type="match status" value="1"/>
</dbReference>
<organism evidence="4 5">
    <name type="scientific">Syntrophobacter fumaroxidans (strain DSM 10017 / MPOB)</name>
    <dbReference type="NCBI Taxonomy" id="335543"/>
    <lineage>
        <taxon>Bacteria</taxon>
        <taxon>Pseudomonadati</taxon>
        <taxon>Thermodesulfobacteriota</taxon>
        <taxon>Syntrophobacteria</taxon>
        <taxon>Syntrophobacterales</taxon>
        <taxon>Syntrophobacteraceae</taxon>
        <taxon>Syntrophobacter</taxon>
    </lineage>
</organism>
<dbReference type="GO" id="GO:0005524">
    <property type="term" value="F:ATP binding"/>
    <property type="evidence" value="ECO:0007669"/>
    <property type="project" value="UniProtKB-KW"/>
</dbReference>
<dbReference type="SUPFAM" id="SSF52540">
    <property type="entry name" value="P-loop containing nucleoside triphosphate hydrolases"/>
    <property type="match status" value="2"/>
</dbReference>
<dbReference type="InterPro" id="IPR027785">
    <property type="entry name" value="UvrD-like_helicase_C"/>
</dbReference>
<dbReference type="InterPro" id="IPR003593">
    <property type="entry name" value="AAA+_ATPase"/>
</dbReference>
<evidence type="ECO:0000256" key="2">
    <source>
        <dbReference type="ARBA" id="ARBA00022840"/>
    </source>
</evidence>
<dbReference type="STRING" id="335543.Sfum_1909"/>
<dbReference type="Gene3D" id="2.30.30.940">
    <property type="match status" value="1"/>
</dbReference>
<evidence type="ECO:0000313" key="4">
    <source>
        <dbReference type="EMBL" id="ABK17594.1"/>
    </source>
</evidence>
<sequence>MAEQIRGLVERLTYSAEENGYSVLKVKIPGRRELVTVVGNFVSVTPGEVLLMEGSWTVHSRFGEQFQVERYETTMPSTEVGIRKYLGSGLIRGIGAKMADRIVDRFGVDTLEVIENEPERLREVEGIGAYRLDRIRKAWEEQRDIRDVMVFLRTHGVNAAYAARIFKHYGKSSLEAVKENPYRLAMDVSGIGFLTADRIAQSLGFTADSPLRAEAGVLFVLHRSSEEGHVCVPHEWLVEQCRELLQIPSEVLRDAVSRLTADRRLVQESLPPQAATRFGEDRAVTLRGYHVAETEVARRLTQLQTYRPFRRGVDPEAAVKWLKNKLPFKPAPLQEEAVKRALTDKVVVITGGPGTGKTTLVRAILAVFREMHARICLAAPTGRAAKRLSETTRYSAGTIHRLLEYSPQAGGFVRNELKPLPADLVIVDETSMLDLLLMHYLLKAVPPQATLVLVGDADQLPSVGPGNVLKDIIDSGRFPVVRLDEVFRQARQSRIVVNAHLVRQGKFPQMENEREGLQDFYFIAKEDPEEVCRVILKLCTERIPQRFGLDPVEDIQVLSPMHRGAVGAQRLNTALQEALNPETRFVQRGDRTFRLHDKVMQVRNNYDKDVFNGDLGRIAKIDFEEQLVEVDIDGRRVPYDFSELDELVLAYAVSIHKAQGSEYPAVVFPLLTQHFMMLRRNLLYTAITRARKLVVVVGSRKALAIAVRNNDTDRRFTLLRERLEGVVFTSPE</sequence>
<dbReference type="InterPro" id="IPR027417">
    <property type="entry name" value="P-loop_NTPase"/>
</dbReference>
<dbReference type="PANTHER" id="PTHR43788:SF6">
    <property type="entry name" value="DNA HELICASE B"/>
    <property type="match status" value="1"/>
</dbReference>
<dbReference type="InterPro" id="IPR041451">
    <property type="entry name" value="RecD2_SH13"/>
</dbReference>
<dbReference type="NCBIfam" id="TIGR01448">
    <property type="entry name" value="recD_rel"/>
    <property type="match status" value="1"/>
</dbReference>
<dbReference type="KEGG" id="sfu:Sfum_1909"/>
<evidence type="ECO:0000313" key="5">
    <source>
        <dbReference type="Proteomes" id="UP000001784"/>
    </source>
</evidence>
<dbReference type="GO" id="GO:0017116">
    <property type="term" value="F:single-stranded DNA helicase activity"/>
    <property type="evidence" value="ECO:0007669"/>
    <property type="project" value="TreeGrafter"/>
</dbReference>
<dbReference type="HAMAP" id="MF_01488">
    <property type="entry name" value="RecD2"/>
    <property type="match status" value="1"/>
</dbReference>
<dbReference type="InterPro" id="IPR006345">
    <property type="entry name" value="RecD2"/>
</dbReference>
<dbReference type="CDD" id="cd18809">
    <property type="entry name" value="SF1_C_RecD"/>
    <property type="match status" value="1"/>
</dbReference>
<dbReference type="HOGENOM" id="CLU_007524_0_2_7"/>
<reference evidence="4 5" key="1">
    <citation type="submission" date="2006-10" db="EMBL/GenBank/DDBJ databases">
        <title>Complete sequence of Syntrophobacter fumaroxidans MPOB.</title>
        <authorList>
            <consortium name="US DOE Joint Genome Institute"/>
            <person name="Copeland A."/>
            <person name="Lucas S."/>
            <person name="Lapidus A."/>
            <person name="Barry K."/>
            <person name="Detter J.C."/>
            <person name="Glavina del Rio T."/>
            <person name="Hammon N."/>
            <person name="Israni S."/>
            <person name="Pitluck S."/>
            <person name="Goltsman E.G."/>
            <person name="Martinez M."/>
            <person name="Schmutz J."/>
            <person name="Larimer F."/>
            <person name="Land M."/>
            <person name="Hauser L."/>
            <person name="Kyrpides N."/>
            <person name="Kim E."/>
            <person name="Boone D.R."/>
            <person name="Brockman F."/>
            <person name="Culley D."/>
            <person name="Ferry J."/>
            <person name="Gunsalus R."/>
            <person name="McInerney M.J."/>
            <person name="Morrison M."/>
            <person name="Plugge C."/>
            <person name="Rohlin L."/>
            <person name="Scholten J."/>
            <person name="Sieber J."/>
            <person name="Stams A.J.M."/>
            <person name="Worm P."/>
            <person name="Henstra A.M."/>
            <person name="Richardson P."/>
        </authorList>
    </citation>
    <scope>NUCLEOTIDE SEQUENCE [LARGE SCALE GENOMIC DNA]</scope>
    <source>
        <strain evidence="5">DSM 10017 / MPOB</strain>
    </source>
</reference>
<dbReference type="CDD" id="cd17933">
    <property type="entry name" value="DEXSc_RecD-like"/>
    <property type="match status" value="1"/>
</dbReference>
<protein>
    <submittedName>
        <fullName evidence="4">Helicase, RecD/TraA family</fullName>
        <ecNumber evidence="4">3.1.11.5</ecNumber>
    </submittedName>
</protein>
<dbReference type="InterPro" id="IPR050534">
    <property type="entry name" value="Coronavir_polyprotein_1ab"/>
</dbReference>
<keyword evidence="1" id="KW-0547">Nucleotide-binding</keyword>
<dbReference type="eggNOG" id="COG0507">
    <property type="taxonomic scope" value="Bacteria"/>
</dbReference>
<keyword evidence="5" id="KW-1185">Reference proteome</keyword>
<feature type="domain" description="AAA+ ATPase" evidence="3">
    <location>
        <begin position="343"/>
        <end position="484"/>
    </location>
</feature>
<dbReference type="EC" id="3.1.11.5" evidence="4"/>